<dbReference type="InterPro" id="IPR022234">
    <property type="entry name" value="DUF3759"/>
</dbReference>
<feature type="chain" id="PRO_5042834905" description="Phosphoglycerate mutase family protein" evidence="1">
    <location>
        <begin position="20"/>
        <end position="295"/>
    </location>
</feature>
<comment type="caution">
    <text evidence="2">The sequence shown here is derived from an EMBL/GenBank/DDBJ whole genome shotgun (WGS) entry which is preliminary data.</text>
</comment>
<sequence>MHAKTILALGLISVAVSVAKPTVYLIRHGEKPSDGGNGLSAQGLERAQCLRNILGSASSYNIGYIMAQTPKSDGKRARPYETVEPLAEDLGLTVDTSCDRDDPKCVRDAVEGYTGSGNILICWEHDALTDIVDKLGDDDAPSYPDDRFDLIWTDPYPYSAITAETSEQLLPFYLDSMLLSLLTDLTLYILLGDDSDQAQSYKEYHLYADSNEHKGKISHELIAAAASYEAAKVYEGQAAEHGPPESHEKAKEVLAALAGSIIDREVEIRGLDFIDRERAKTHAERQLTEAYSQNY</sequence>
<evidence type="ECO:0000313" key="2">
    <source>
        <dbReference type="EMBL" id="KAF4209859.1"/>
    </source>
</evidence>
<dbReference type="PANTHER" id="PTHR37450">
    <property type="entry name" value="CIPC PROTEIN"/>
    <property type="match status" value="1"/>
</dbReference>
<dbReference type="EMBL" id="JAAAPU010000002">
    <property type="protein sequence ID" value="KAF4209859.1"/>
    <property type="molecule type" value="Genomic_DNA"/>
</dbReference>
<proteinExistence type="predicted"/>
<gene>
    <name evidence="2" type="ORF">CNMCM8927_005062</name>
</gene>
<evidence type="ECO:0000313" key="3">
    <source>
        <dbReference type="Proteomes" id="UP000649114"/>
    </source>
</evidence>
<reference evidence="2" key="1">
    <citation type="journal article" date="2020" name="bioRxiv">
        <title>Genomic and phenotypic heterogeneity of clinical isolates of the human pathogens Aspergillus fumigatus, Aspergillus lentulus and Aspergillus fumigatiaffinis.</title>
        <authorList>
            <person name="dos Santos R.A.C."/>
            <person name="Steenwyk J.L."/>
            <person name="Rivero-Menendez O."/>
            <person name="Mead M.E."/>
            <person name="Silva L.P."/>
            <person name="Bastos R.W."/>
            <person name="Alastruey-Izquierdo A."/>
            <person name="Goldman G.H."/>
            <person name="Rokas A."/>
        </authorList>
    </citation>
    <scope>NUCLEOTIDE SEQUENCE</scope>
    <source>
        <strain evidence="2">CNM-CM8927</strain>
    </source>
</reference>
<name>A0AAN5YYR2_ASPLE</name>
<protein>
    <recommendedName>
        <fullName evidence="4">Phosphoglycerate mutase family protein</fullName>
    </recommendedName>
</protein>
<dbReference type="SUPFAM" id="SSF53254">
    <property type="entry name" value="Phosphoglycerate mutase-like"/>
    <property type="match status" value="1"/>
</dbReference>
<organism evidence="2 3">
    <name type="scientific">Aspergillus lentulus</name>
    <dbReference type="NCBI Taxonomy" id="293939"/>
    <lineage>
        <taxon>Eukaryota</taxon>
        <taxon>Fungi</taxon>
        <taxon>Dikarya</taxon>
        <taxon>Ascomycota</taxon>
        <taxon>Pezizomycotina</taxon>
        <taxon>Eurotiomycetes</taxon>
        <taxon>Eurotiomycetidae</taxon>
        <taxon>Eurotiales</taxon>
        <taxon>Aspergillaceae</taxon>
        <taxon>Aspergillus</taxon>
        <taxon>Aspergillus subgen. Fumigati</taxon>
    </lineage>
</organism>
<evidence type="ECO:0000256" key="1">
    <source>
        <dbReference type="SAM" id="SignalP"/>
    </source>
</evidence>
<reference evidence="2" key="2">
    <citation type="submission" date="2020-04" db="EMBL/GenBank/DDBJ databases">
        <authorList>
            <person name="Santos R.A.C."/>
            <person name="Steenwyk J.L."/>
            <person name="Rivero-Menendez O."/>
            <person name="Mead M.E."/>
            <person name="Silva L.P."/>
            <person name="Bastos R.W."/>
            <person name="Alastruey-Izquierdo A."/>
            <person name="Goldman G.H."/>
            <person name="Rokas A."/>
        </authorList>
    </citation>
    <scope>NUCLEOTIDE SEQUENCE</scope>
    <source>
        <strain evidence="2">CNM-CM8927</strain>
    </source>
</reference>
<dbReference type="Proteomes" id="UP000649114">
    <property type="component" value="Unassembled WGS sequence"/>
</dbReference>
<feature type="signal peptide" evidence="1">
    <location>
        <begin position="1"/>
        <end position="19"/>
    </location>
</feature>
<evidence type="ECO:0008006" key="4">
    <source>
        <dbReference type="Google" id="ProtNLM"/>
    </source>
</evidence>
<keyword evidence="1" id="KW-0732">Signal</keyword>
<dbReference type="PANTHER" id="PTHR37450:SF1">
    <property type="entry name" value="CIPC PROTEIN"/>
    <property type="match status" value="1"/>
</dbReference>
<dbReference type="AlphaFoldDB" id="A0AAN5YYR2"/>
<dbReference type="Gene3D" id="3.40.50.1240">
    <property type="entry name" value="Phosphoglycerate mutase-like"/>
    <property type="match status" value="1"/>
</dbReference>
<accession>A0AAN5YYR2</accession>
<dbReference type="InterPro" id="IPR029033">
    <property type="entry name" value="His_PPase_superfam"/>
</dbReference>
<dbReference type="Pfam" id="PF12585">
    <property type="entry name" value="DUF3759"/>
    <property type="match status" value="1"/>
</dbReference>